<dbReference type="eggNOG" id="COG2180">
    <property type="taxonomic scope" value="Bacteria"/>
</dbReference>
<proteinExistence type="predicted"/>
<dbReference type="GO" id="GO:0042128">
    <property type="term" value="P:nitrate assimilation"/>
    <property type="evidence" value="ECO:0007669"/>
    <property type="project" value="UniProtKB-KW"/>
</dbReference>
<dbReference type="RefSeq" id="WP_016418931.1">
    <property type="nucleotide sequence ID" value="NZ_KE332395.1"/>
</dbReference>
<gene>
    <name evidence="3" type="ORF">L861_14605</name>
</gene>
<evidence type="ECO:0000313" key="3">
    <source>
        <dbReference type="EMBL" id="EPC00157.1"/>
    </source>
</evidence>
<dbReference type="InterPro" id="IPR020945">
    <property type="entry name" value="DMSO/NO3_reduct_chaperone"/>
</dbReference>
<evidence type="ECO:0000313" key="4">
    <source>
        <dbReference type="Proteomes" id="UP000014463"/>
    </source>
</evidence>
<dbReference type="OrthoDB" id="8478585at2"/>
<dbReference type="PANTHER" id="PTHR43680:SF2">
    <property type="entry name" value="NITRATE REDUCTASE MOLYBDENUM COFACTOR ASSEMBLY CHAPERONE NARJ"/>
    <property type="match status" value="1"/>
</dbReference>
<evidence type="ECO:0000256" key="1">
    <source>
        <dbReference type="ARBA" id="ARBA00023063"/>
    </source>
</evidence>
<dbReference type="PATRIC" id="fig|1121939.11.peg.4431"/>
<dbReference type="Pfam" id="PF02613">
    <property type="entry name" value="Nitrate_red_del"/>
    <property type="match status" value="1"/>
</dbReference>
<feature type="compositionally biased region" description="Polar residues" evidence="2">
    <location>
        <begin position="250"/>
        <end position="260"/>
    </location>
</feature>
<organism evidence="3 4">
    <name type="scientific">Litchfieldella anticariensis (strain DSM 16096 / CECT 5854 / CIP 108499 / LMG 22089 / FP35)</name>
    <name type="common">Halomonas anticariensis</name>
    <dbReference type="NCBI Taxonomy" id="1121939"/>
    <lineage>
        <taxon>Bacteria</taxon>
        <taxon>Pseudomonadati</taxon>
        <taxon>Pseudomonadota</taxon>
        <taxon>Gammaproteobacteria</taxon>
        <taxon>Oceanospirillales</taxon>
        <taxon>Halomonadaceae</taxon>
        <taxon>Litchfieldella</taxon>
    </lineage>
</organism>
<evidence type="ECO:0000256" key="2">
    <source>
        <dbReference type="SAM" id="MobiDB-lite"/>
    </source>
</evidence>
<reference evidence="3 4" key="1">
    <citation type="journal article" date="2013" name="Genome Announc.">
        <title>Draft genome sequence of the moderately halophilic gammaproteobacterium Halomonas anticariensis FP35.</title>
        <authorList>
            <person name="Tahrioui A."/>
            <person name="Quesada E."/>
            <person name="Llamas I."/>
        </authorList>
    </citation>
    <scope>NUCLEOTIDE SEQUENCE [LARGE SCALE GENOMIC DNA]</scope>
    <source>
        <strain evidence="4">DSM 16096 / CECT 5854 / LMG 22089 / FP35</strain>
    </source>
</reference>
<dbReference type="InterPro" id="IPR003765">
    <property type="entry name" value="NO3_reductase_chaperone_NarJ"/>
</dbReference>
<dbReference type="Proteomes" id="UP000014463">
    <property type="component" value="Unassembled WGS sequence"/>
</dbReference>
<dbReference type="GO" id="GO:0016530">
    <property type="term" value="F:metallochaperone activity"/>
    <property type="evidence" value="ECO:0007669"/>
    <property type="project" value="TreeGrafter"/>
</dbReference>
<comment type="caution">
    <text evidence="3">The sequence shown here is derived from an EMBL/GenBank/DDBJ whole genome shotgun (WGS) entry which is preliminary data.</text>
</comment>
<dbReference type="SUPFAM" id="SSF89155">
    <property type="entry name" value="TorD-like"/>
    <property type="match status" value="1"/>
</dbReference>
<dbReference type="InterPro" id="IPR036411">
    <property type="entry name" value="TorD-like_sf"/>
</dbReference>
<feature type="compositionally biased region" description="Basic and acidic residues" evidence="2">
    <location>
        <begin position="229"/>
        <end position="238"/>
    </location>
</feature>
<dbReference type="PANTHER" id="PTHR43680">
    <property type="entry name" value="NITRATE REDUCTASE MOLYBDENUM COFACTOR ASSEMBLY CHAPERONE"/>
    <property type="match status" value="1"/>
</dbReference>
<dbReference type="STRING" id="1121939.L861_14605"/>
<dbReference type="EMBL" id="ASTJ01000043">
    <property type="protein sequence ID" value="EPC00157.1"/>
    <property type="molecule type" value="Genomic_DNA"/>
</dbReference>
<dbReference type="GO" id="GO:0051131">
    <property type="term" value="P:chaperone-mediated protein complex assembly"/>
    <property type="evidence" value="ECO:0007669"/>
    <property type="project" value="InterPro"/>
</dbReference>
<sequence length="260" mass="29063">MAEAALQIEPVGMRSLRVLARLLDYPTPELQEAAGDMIEVLGAERRWPTALRTELMAWCQRIAEADLLDLQATYVAQFDKGRATSLLLFEHVHGESRDRGQAMVDLLAEYEAAGFELDARELPDYLPLFLEYLSTRSEAEIGRWLGEIRHILALLTARLEERDAEHARVPLALLALFGAETDVDGHRAKVREEERDDTPQALDAVWEEEAVRFSAASDQDCALQSAEGRRLAERKRATQGEAVRILEPTGSAQNINGDLS</sequence>
<dbReference type="GO" id="GO:0051082">
    <property type="term" value="F:unfolded protein binding"/>
    <property type="evidence" value="ECO:0007669"/>
    <property type="project" value="InterPro"/>
</dbReference>
<accession>S2KD83</accession>
<protein>
    <submittedName>
        <fullName evidence="3">Reductase</fullName>
    </submittedName>
</protein>
<keyword evidence="1" id="KW-0534">Nitrate assimilation</keyword>
<keyword evidence="4" id="KW-1185">Reference proteome</keyword>
<dbReference type="NCBIfam" id="TIGR00684">
    <property type="entry name" value="narJ"/>
    <property type="match status" value="1"/>
</dbReference>
<dbReference type="AlphaFoldDB" id="S2KD83"/>
<feature type="region of interest" description="Disordered" evidence="2">
    <location>
        <begin position="229"/>
        <end position="260"/>
    </location>
</feature>
<name>S2KD83_LITA3</name>